<feature type="transmembrane region" description="Helical" evidence="6">
    <location>
        <begin position="38"/>
        <end position="56"/>
    </location>
</feature>
<dbReference type="InterPro" id="IPR030184">
    <property type="entry name" value="WAT1-related"/>
</dbReference>
<dbReference type="Proteomes" id="UP001293593">
    <property type="component" value="Unassembled WGS sequence"/>
</dbReference>
<dbReference type="SUPFAM" id="SSF103481">
    <property type="entry name" value="Multidrug resistance efflux transporter EmrE"/>
    <property type="match status" value="2"/>
</dbReference>
<feature type="transmembrane region" description="Helical" evidence="6">
    <location>
        <begin position="245"/>
        <end position="266"/>
    </location>
</feature>
<feature type="domain" description="EamA" evidence="7">
    <location>
        <begin position="183"/>
        <end position="321"/>
    </location>
</feature>
<comment type="subcellular location">
    <subcellularLocation>
        <location evidence="1 6">Membrane</location>
        <topology evidence="1 6">Multi-pass membrane protein</topology>
    </subcellularLocation>
</comment>
<keyword evidence="4 6" id="KW-1133">Transmembrane helix</keyword>
<evidence type="ECO:0000256" key="4">
    <source>
        <dbReference type="ARBA" id="ARBA00022989"/>
    </source>
</evidence>
<dbReference type="EMBL" id="JAWXYG010000012">
    <property type="protein sequence ID" value="KAK4256762.1"/>
    <property type="molecule type" value="Genomic_DNA"/>
</dbReference>
<keyword evidence="5 6" id="KW-0472">Membrane</keyword>
<dbReference type="InterPro" id="IPR037185">
    <property type="entry name" value="EmrE-like"/>
</dbReference>
<evidence type="ECO:0000259" key="7">
    <source>
        <dbReference type="Pfam" id="PF00892"/>
    </source>
</evidence>
<feature type="transmembrane region" description="Helical" evidence="6">
    <location>
        <begin position="96"/>
        <end position="117"/>
    </location>
</feature>
<feature type="transmembrane region" description="Helical" evidence="6">
    <location>
        <begin position="278"/>
        <end position="298"/>
    </location>
</feature>
<evidence type="ECO:0000256" key="2">
    <source>
        <dbReference type="ARBA" id="ARBA00007635"/>
    </source>
</evidence>
<keyword evidence="9" id="KW-1185">Reference proteome</keyword>
<feature type="transmembrane region" description="Helical" evidence="6">
    <location>
        <begin position="181"/>
        <end position="201"/>
    </location>
</feature>
<evidence type="ECO:0000256" key="3">
    <source>
        <dbReference type="ARBA" id="ARBA00022692"/>
    </source>
</evidence>
<keyword evidence="3 6" id="KW-0812">Transmembrane</keyword>
<accession>A0AAE1M7T9</accession>
<evidence type="ECO:0000256" key="5">
    <source>
        <dbReference type="ARBA" id="ARBA00023136"/>
    </source>
</evidence>
<feature type="domain" description="EamA" evidence="7">
    <location>
        <begin position="7"/>
        <end position="145"/>
    </location>
</feature>
<feature type="transmembrane region" description="Helical" evidence="6">
    <location>
        <begin position="129"/>
        <end position="149"/>
    </location>
</feature>
<gene>
    <name evidence="8" type="ORF">QN277_006446</name>
</gene>
<feature type="transmembrane region" description="Helical" evidence="6">
    <location>
        <begin position="7"/>
        <end position="26"/>
    </location>
</feature>
<dbReference type="Pfam" id="PF00892">
    <property type="entry name" value="EamA"/>
    <property type="match status" value="2"/>
</dbReference>
<dbReference type="InterPro" id="IPR000620">
    <property type="entry name" value="EamA_dom"/>
</dbReference>
<proteinExistence type="inferred from homology"/>
<evidence type="ECO:0000313" key="8">
    <source>
        <dbReference type="EMBL" id="KAK4256762.1"/>
    </source>
</evidence>
<feature type="transmembrane region" description="Helical" evidence="6">
    <location>
        <begin position="68"/>
        <end position="90"/>
    </location>
</feature>
<dbReference type="GO" id="GO:0016020">
    <property type="term" value="C:membrane"/>
    <property type="evidence" value="ECO:0007669"/>
    <property type="project" value="UniProtKB-SubCell"/>
</dbReference>
<name>A0AAE1M7T9_9FABA</name>
<comment type="caution">
    <text evidence="8">The sequence shown here is derived from an EMBL/GenBank/DDBJ whole genome shotgun (WGS) entry which is preliminary data.</text>
</comment>
<evidence type="ECO:0000256" key="6">
    <source>
        <dbReference type="RuleBase" id="RU363077"/>
    </source>
</evidence>
<dbReference type="PANTHER" id="PTHR31218">
    <property type="entry name" value="WAT1-RELATED PROTEIN"/>
    <property type="match status" value="1"/>
</dbReference>
<dbReference type="AlphaFoldDB" id="A0AAE1M7T9"/>
<reference evidence="8" key="1">
    <citation type="submission" date="2023-10" db="EMBL/GenBank/DDBJ databases">
        <title>Chromosome-level genome of the transformable northern wattle, Acacia crassicarpa.</title>
        <authorList>
            <person name="Massaro I."/>
            <person name="Sinha N.R."/>
            <person name="Poethig S."/>
            <person name="Leichty A.R."/>
        </authorList>
    </citation>
    <scope>NUCLEOTIDE SEQUENCE</scope>
    <source>
        <strain evidence="8">Acra3RX</strain>
        <tissue evidence="8">Leaf</tissue>
    </source>
</reference>
<sequence>MGEYKPYLGMVLIQVIYSGMILLSKAAFNEGMNCSVFIFYRQLVGTIILVPLAFIFERKSSVPLSFSIFCKIFLLSFLGVTVSLNVYAIALVYTSATLGAATVSSLPVFTFFFAVLFRMEKVKIRTKPGVIKISGLVVCLCGVAALAFYKGPQIWPLHPILSANHNAQHLQHDHSSYCKRWYLGSLLLFCAIITWSMWLVLQARFLKSYPSKLKFTSLQCLLSAIQSFCIAIASERDMKEWKLGWNMGLLAILYCGIMVTGITYYLQAWVIQKKGPLFPAMWNPLNFMITIIGSMFLLNESINLGSFLGGILLVLSLYSVLWAKSKEGISSDDVCLPVQAQKECADQSERSMGKP</sequence>
<dbReference type="GO" id="GO:0022857">
    <property type="term" value="F:transmembrane transporter activity"/>
    <property type="evidence" value="ECO:0007669"/>
    <property type="project" value="InterPro"/>
</dbReference>
<evidence type="ECO:0000313" key="9">
    <source>
        <dbReference type="Proteomes" id="UP001293593"/>
    </source>
</evidence>
<evidence type="ECO:0000256" key="1">
    <source>
        <dbReference type="ARBA" id="ARBA00004141"/>
    </source>
</evidence>
<comment type="similarity">
    <text evidence="2 6">Belongs to the drug/metabolite transporter (DMT) superfamily. Plant drug/metabolite exporter (P-DME) (TC 2.A.7.4) family.</text>
</comment>
<feature type="transmembrane region" description="Helical" evidence="6">
    <location>
        <begin position="304"/>
        <end position="323"/>
    </location>
</feature>
<protein>
    <recommendedName>
        <fullName evidence="6">WAT1-related protein</fullName>
    </recommendedName>
</protein>
<organism evidence="8 9">
    <name type="scientific">Acacia crassicarpa</name>
    <name type="common">northern wattle</name>
    <dbReference type="NCBI Taxonomy" id="499986"/>
    <lineage>
        <taxon>Eukaryota</taxon>
        <taxon>Viridiplantae</taxon>
        <taxon>Streptophyta</taxon>
        <taxon>Embryophyta</taxon>
        <taxon>Tracheophyta</taxon>
        <taxon>Spermatophyta</taxon>
        <taxon>Magnoliopsida</taxon>
        <taxon>eudicotyledons</taxon>
        <taxon>Gunneridae</taxon>
        <taxon>Pentapetalae</taxon>
        <taxon>rosids</taxon>
        <taxon>fabids</taxon>
        <taxon>Fabales</taxon>
        <taxon>Fabaceae</taxon>
        <taxon>Caesalpinioideae</taxon>
        <taxon>mimosoid clade</taxon>
        <taxon>Acacieae</taxon>
        <taxon>Acacia</taxon>
    </lineage>
</organism>